<name>I5BV68_9HYPH</name>
<dbReference type="InterPro" id="IPR001173">
    <property type="entry name" value="Glyco_trans_2-like"/>
</dbReference>
<evidence type="ECO:0000313" key="3">
    <source>
        <dbReference type="Proteomes" id="UP000004622"/>
    </source>
</evidence>
<dbReference type="GO" id="GO:0016758">
    <property type="term" value="F:hexosyltransferase activity"/>
    <property type="evidence" value="ECO:0007669"/>
    <property type="project" value="UniProtKB-ARBA"/>
</dbReference>
<proteinExistence type="predicted"/>
<organism evidence="2 3">
    <name type="scientific">Nitratireductor aquibiodomus RA22</name>
    <dbReference type="NCBI Taxonomy" id="1189611"/>
    <lineage>
        <taxon>Bacteria</taxon>
        <taxon>Pseudomonadati</taxon>
        <taxon>Pseudomonadota</taxon>
        <taxon>Alphaproteobacteria</taxon>
        <taxon>Hyphomicrobiales</taxon>
        <taxon>Phyllobacteriaceae</taxon>
        <taxon>Nitratireductor</taxon>
    </lineage>
</organism>
<reference evidence="2 3" key="1">
    <citation type="journal article" date="2012" name="J. Bacteriol.">
        <title>Genome Sequence of Nitratireductor aquibiodomus Strain RA22.</title>
        <authorList>
            <person name="Singh A."/>
            <person name="Jangir P.K."/>
            <person name="Kumari C."/>
            <person name="Sharma R."/>
        </authorList>
    </citation>
    <scope>NUCLEOTIDE SEQUENCE [LARGE SCALE GENOMIC DNA]</scope>
    <source>
        <strain evidence="2 3">RA22</strain>
    </source>
</reference>
<dbReference type="EMBL" id="AJXZ01000038">
    <property type="protein sequence ID" value="EIM73470.1"/>
    <property type="molecule type" value="Genomic_DNA"/>
</dbReference>
<gene>
    <name evidence="2" type="ORF">A33O_14816</name>
</gene>
<accession>I5BV68</accession>
<dbReference type="Pfam" id="PF00535">
    <property type="entry name" value="Glycos_transf_2"/>
    <property type="match status" value="1"/>
</dbReference>
<evidence type="ECO:0000313" key="2">
    <source>
        <dbReference type="EMBL" id="EIM73470.1"/>
    </source>
</evidence>
<dbReference type="Proteomes" id="UP000004622">
    <property type="component" value="Unassembled WGS sequence"/>
</dbReference>
<dbReference type="SUPFAM" id="SSF53448">
    <property type="entry name" value="Nucleotide-diphospho-sugar transferases"/>
    <property type="match status" value="1"/>
</dbReference>
<keyword evidence="2" id="KW-0808">Transferase</keyword>
<dbReference type="PANTHER" id="PTHR22916">
    <property type="entry name" value="GLYCOSYLTRANSFERASE"/>
    <property type="match status" value="1"/>
</dbReference>
<dbReference type="AlphaFoldDB" id="I5BV68"/>
<dbReference type="Gene3D" id="3.90.550.10">
    <property type="entry name" value="Spore Coat Polysaccharide Biosynthesis Protein SpsA, Chain A"/>
    <property type="match status" value="1"/>
</dbReference>
<sequence>MIKPILTVAVPSYNHGEFLDFALESIFMQDVPVEVFVMDGGSTDDTCQVIKKWEPHLAGWRSHVDDGQSAAINEGIALGSAPFVTWLNSDDYYLPNGLKVLIAALEAKPDAPVAYGRAFHEKAETAKRRAAWVQPFTAKTLALRCIICQPAALIRRSAWESVSGTDPSLHMTMDYDLWWRLYRHSGDFVFVDHPVAINRDHASTKTNENRKLHYSEAISTVRTHYGSVPLKWYLYQPYAVWWKSIVGSLRRYRIK</sequence>
<protein>
    <submittedName>
        <fullName evidence="2">Glycosyltransferase</fullName>
    </submittedName>
</protein>
<dbReference type="InterPro" id="IPR029044">
    <property type="entry name" value="Nucleotide-diphossugar_trans"/>
</dbReference>
<dbReference type="RefSeq" id="WP_007009319.1">
    <property type="nucleotide sequence ID" value="NZ_AJXZ01000038.1"/>
</dbReference>
<evidence type="ECO:0000259" key="1">
    <source>
        <dbReference type="Pfam" id="PF00535"/>
    </source>
</evidence>
<comment type="caution">
    <text evidence="2">The sequence shown here is derived from an EMBL/GenBank/DDBJ whole genome shotgun (WGS) entry which is preliminary data.</text>
</comment>
<dbReference type="OrthoDB" id="9794124at2"/>
<dbReference type="PANTHER" id="PTHR22916:SF65">
    <property type="entry name" value="SLR1065 PROTEIN"/>
    <property type="match status" value="1"/>
</dbReference>
<feature type="domain" description="Glycosyltransferase 2-like" evidence="1">
    <location>
        <begin position="7"/>
        <end position="135"/>
    </location>
</feature>